<dbReference type="Gene3D" id="3.40.50.620">
    <property type="entry name" value="HUPs"/>
    <property type="match status" value="1"/>
</dbReference>
<evidence type="ECO:0000256" key="9">
    <source>
        <dbReference type="HAMAP-Rule" id="MF_00151"/>
    </source>
</evidence>
<evidence type="ECO:0000256" key="3">
    <source>
        <dbReference type="ARBA" id="ARBA00022695"/>
    </source>
</evidence>
<gene>
    <name evidence="9 11" type="primary">coaD</name>
    <name evidence="11" type="ORF">KL86PLE_130114</name>
</gene>
<dbReference type="GO" id="GO:0005524">
    <property type="term" value="F:ATP binding"/>
    <property type="evidence" value="ECO:0007669"/>
    <property type="project" value="UniProtKB-KW"/>
</dbReference>
<comment type="pathway">
    <text evidence="9">Cofactor biosynthesis; coenzyme A biosynthesis; CoA from (R)-pantothenate: step 4/5.</text>
</comment>
<feature type="binding site" evidence="9">
    <location>
        <position position="105"/>
    </location>
    <ligand>
        <name>ATP</name>
        <dbReference type="ChEBI" id="CHEBI:30616"/>
    </ligand>
</feature>
<accession>A0A212L9H9</accession>
<evidence type="ECO:0000256" key="4">
    <source>
        <dbReference type="ARBA" id="ARBA00022741"/>
    </source>
</evidence>
<comment type="function">
    <text evidence="9">Reversibly transfers an adenylyl group from ATP to 4'-phosphopantetheine, yielding dephospho-CoA (dPCoA) and pyrophosphate.</text>
</comment>
<keyword evidence="1 9" id="KW-0963">Cytoplasm</keyword>
<evidence type="ECO:0000256" key="1">
    <source>
        <dbReference type="ARBA" id="ARBA00022490"/>
    </source>
</evidence>
<feature type="binding site" evidence="9">
    <location>
        <position position="19"/>
    </location>
    <ligand>
        <name>ATP</name>
        <dbReference type="ChEBI" id="CHEBI:30616"/>
    </ligand>
</feature>
<comment type="cofactor">
    <cofactor evidence="9">
        <name>Mg(2+)</name>
        <dbReference type="ChEBI" id="CHEBI:18420"/>
    </cofactor>
</comment>
<keyword evidence="4 9" id="KW-0547">Nucleotide-binding</keyword>
<feature type="binding site" evidence="9">
    <location>
        <position position="43"/>
    </location>
    <ligand>
        <name>substrate</name>
    </ligand>
</feature>
<dbReference type="NCBIfam" id="TIGR00125">
    <property type="entry name" value="cyt_tran_rel"/>
    <property type="match status" value="1"/>
</dbReference>
<comment type="subcellular location">
    <subcellularLocation>
        <location evidence="9">Cytoplasm</location>
    </subcellularLocation>
</comment>
<comment type="catalytic activity">
    <reaction evidence="8 9">
        <text>(R)-4'-phosphopantetheine + ATP + H(+) = 3'-dephospho-CoA + diphosphate</text>
        <dbReference type="Rhea" id="RHEA:19801"/>
        <dbReference type="ChEBI" id="CHEBI:15378"/>
        <dbReference type="ChEBI" id="CHEBI:30616"/>
        <dbReference type="ChEBI" id="CHEBI:33019"/>
        <dbReference type="ChEBI" id="CHEBI:57328"/>
        <dbReference type="ChEBI" id="CHEBI:61723"/>
        <dbReference type="EC" id="2.7.7.3"/>
    </reaction>
</comment>
<feature type="binding site" evidence="9">
    <location>
        <begin position="95"/>
        <end position="97"/>
    </location>
    <ligand>
        <name>ATP</name>
        <dbReference type="ChEBI" id="CHEBI:30616"/>
    </ligand>
</feature>
<dbReference type="UniPathway" id="UPA00241">
    <property type="reaction ID" value="UER00355"/>
</dbReference>
<sequence>MAMTTALYAGSFDPATYGHLDVIERASRLFDRLVVAVGVHHEKKGEFDAAEREAMLRELVVPIAARTGGQIEVVTFTCLVVDIARQHGARVIVRGIRNSSDLDVEVGMAGMNAALAPEIDTIYFGASSGVRHVASSLVKQIARLGGDVAAFVPPQVAEKLRARYPIR</sequence>
<evidence type="ECO:0000313" key="11">
    <source>
        <dbReference type="EMBL" id="SCM74168.1"/>
    </source>
</evidence>
<dbReference type="PRINTS" id="PR01020">
    <property type="entry name" value="LPSBIOSNTHSS"/>
</dbReference>
<dbReference type="EC" id="2.7.7.3" evidence="9"/>
<dbReference type="GO" id="GO:0015937">
    <property type="term" value="P:coenzyme A biosynthetic process"/>
    <property type="evidence" value="ECO:0007669"/>
    <property type="project" value="UniProtKB-UniRule"/>
</dbReference>
<dbReference type="Pfam" id="PF01467">
    <property type="entry name" value="CTP_transf_like"/>
    <property type="match status" value="1"/>
</dbReference>
<reference evidence="11" key="1">
    <citation type="submission" date="2016-08" db="EMBL/GenBank/DDBJ databases">
        <authorList>
            <person name="Seilhamer J.J."/>
        </authorList>
    </citation>
    <scope>NUCLEOTIDE SEQUENCE</scope>
    <source>
        <strain evidence="11">86</strain>
    </source>
</reference>
<feature type="site" description="Transition state stabilizer" evidence="9">
    <location>
        <position position="19"/>
    </location>
</feature>
<dbReference type="HAMAP" id="MF_00151">
    <property type="entry name" value="PPAT_bact"/>
    <property type="match status" value="1"/>
</dbReference>
<keyword evidence="7 9" id="KW-0173">Coenzyme A biosynthesis</keyword>
<evidence type="ECO:0000259" key="10">
    <source>
        <dbReference type="Pfam" id="PF01467"/>
    </source>
</evidence>
<dbReference type="EMBL" id="FMJD01000005">
    <property type="protein sequence ID" value="SCM74168.1"/>
    <property type="molecule type" value="Genomic_DNA"/>
</dbReference>
<keyword evidence="3 9" id="KW-0548">Nucleotidyltransferase</keyword>
<evidence type="ECO:0000256" key="8">
    <source>
        <dbReference type="ARBA" id="ARBA00029346"/>
    </source>
</evidence>
<dbReference type="PANTHER" id="PTHR21342">
    <property type="entry name" value="PHOSPHOPANTETHEINE ADENYLYLTRANSFERASE"/>
    <property type="match status" value="1"/>
</dbReference>
<dbReference type="InterPro" id="IPR014729">
    <property type="entry name" value="Rossmann-like_a/b/a_fold"/>
</dbReference>
<feature type="binding site" evidence="9">
    <location>
        <position position="94"/>
    </location>
    <ligand>
        <name>substrate</name>
    </ligand>
</feature>
<dbReference type="InterPro" id="IPR001980">
    <property type="entry name" value="PPAT"/>
</dbReference>
<evidence type="ECO:0000256" key="6">
    <source>
        <dbReference type="ARBA" id="ARBA00022842"/>
    </source>
</evidence>
<dbReference type="NCBIfam" id="TIGR01510">
    <property type="entry name" value="coaD_prev_kdtB"/>
    <property type="match status" value="1"/>
</dbReference>
<dbReference type="GO" id="GO:0005737">
    <property type="term" value="C:cytoplasm"/>
    <property type="evidence" value="ECO:0007669"/>
    <property type="project" value="UniProtKB-SubCell"/>
</dbReference>
<dbReference type="GO" id="GO:0004595">
    <property type="term" value="F:pantetheine-phosphate adenylyltransferase activity"/>
    <property type="evidence" value="ECO:0007669"/>
    <property type="project" value="UniProtKB-UniRule"/>
</dbReference>
<feature type="binding site" evidence="9">
    <location>
        <begin position="130"/>
        <end position="136"/>
    </location>
    <ligand>
        <name>ATP</name>
        <dbReference type="ChEBI" id="CHEBI:30616"/>
    </ligand>
</feature>
<dbReference type="InterPro" id="IPR004821">
    <property type="entry name" value="Cyt_trans-like"/>
</dbReference>
<comment type="similarity">
    <text evidence="9">Belongs to the bacterial CoaD family.</text>
</comment>
<feature type="binding site" evidence="9">
    <location>
        <begin position="11"/>
        <end position="12"/>
    </location>
    <ligand>
        <name>ATP</name>
        <dbReference type="ChEBI" id="CHEBI:30616"/>
    </ligand>
</feature>
<name>A0A212L9H9_9HYPH</name>
<dbReference type="PANTHER" id="PTHR21342:SF1">
    <property type="entry name" value="PHOSPHOPANTETHEINE ADENYLYLTRANSFERASE"/>
    <property type="match status" value="1"/>
</dbReference>
<dbReference type="SUPFAM" id="SSF52374">
    <property type="entry name" value="Nucleotidylyl transferase"/>
    <property type="match status" value="1"/>
</dbReference>
<keyword evidence="2 9" id="KW-0808">Transferase</keyword>
<evidence type="ECO:0000256" key="2">
    <source>
        <dbReference type="ARBA" id="ARBA00022679"/>
    </source>
</evidence>
<keyword evidence="5 9" id="KW-0067">ATP-binding</keyword>
<proteinExistence type="inferred from homology"/>
<evidence type="ECO:0000256" key="5">
    <source>
        <dbReference type="ARBA" id="ARBA00022840"/>
    </source>
</evidence>
<feature type="binding site" evidence="9">
    <location>
        <position position="11"/>
    </location>
    <ligand>
        <name>substrate</name>
    </ligand>
</feature>
<organism evidence="11">
    <name type="scientific">uncultured Pleomorphomonas sp</name>
    <dbReference type="NCBI Taxonomy" id="442121"/>
    <lineage>
        <taxon>Bacteria</taxon>
        <taxon>Pseudomonadati</taxon>
        <taxon>Pseudomonadota</taxon>
        <taxon>Alphaproteobacteria</taxon>
        <taxon>Hyphomicrobiales</taxon>
        <taxon>Pleomorphomonadaceae</taxon>
        <taxon>Pleomorphomonas</taxon>
        <taxon>environmental samples</taxon>
    </lineage>
</organism>
<comment type="subunit">
    <text evidence="9">Homohexamer.</text>
</comment>
<keyword evidence="6 9" id="KW-0460">Magnesium</keyword>
<protein>
    <recommendedName>
        <fullName evidence="9">Phosphopantetheine adenylyltransferase</fullName>
        <ecNumber evidence="9">2.7.7.3</ecNumber>
    </recommendedName>
    <alternativeName>
        <fullName evidence="9">Dephospho-CoA pyrophosphorylase</fullName>
    </alternativeName>
    <alternativeName>
        <fullName evidence="9">Pantetheine-phosphate adenylyltransferase</fullName>
        <shortName evidence="9">PPAT</shortName>
    </alternativeName>
</protein>
<dbReference type="AlphaFoldDB" id="A0A212L9H9"/>
<feature type="binding site" evidence="9">
    <location>
        <position position="80"/>
    </location>
    <ligand>
        <name>substrate</name>
    </ligand>
</feature>
<evidence type="ECO:0000256" key="7">
    <source>
        <dbReference type="ARBA" id="ARBA00022993"/>
    </source>
</evidence>
<feature type="domain" description="Cytidyltransferase-like" evidence="10">
    <location>
        <begin position="7"/>
        <end position="122"/>
    </location>
</feature>
<dbReference type="CDD" id="cd02163">
    <property type="entry name" value="PPAT"/>
    <property type="match status" value="1"/>
</dbReference>